<proteinExistence type="predicted"/>
<accession>A0AC58IR95</accession>
<sequence>MRWAMSSIGVAVSPLRPPSHPPPLFLAEGARQRVLPRPRLRLRPSGRGVHLESRQPLLPRAPLSPVNGPRSVPETGHPEKRKLALSPLEGGAPITTVLFSATKTSVKEHFFPSPDVTARVLPVRDALPSGSQTLRASPVAHERWGDGLPSLSPPAPSPESGCGARANRSPPALPRDPRASRISTPTPRCPTAGTSAIVAMTPLARALPAWLARASPSRWLIRTIRLGYAIQFSKRPPKFTGVYFSRVNPLSAPVLREEIAALLAKGAIEPVPPAEMESGFYSPYFIVPKQSGGSRPILDLRVLNRCLHKLPFRMLTQRRILQCVRPRDWFAAIDLKDAYFHVSILPRHRQFLRFAFEGRAWQYKVLPFGLSLSPRVFTKLAEGALAPLRLAGIRILNYLNDWLILAHSREQLIMHRDKVLRHLRLLGLQVNREKSKLAPVQRISFLGMELDSITMVAHLSEERARLLLNCLRELDSKLVVPLKFFQRLLGHMASAAAVTPLGLLHMRPLQHWLHDRVPRRAWHAGTHRVSVTALCRRALSPWNDPSFLQAGVPLGQASSHVVVSTDASNTGWGAVCRGHAAAGLWKGAQLHWHINRLELLAVFLVLHRFLPVLERQHVLVRTDSMAAAAYINRMGGMRSRRMSQLARRLLLWSHPRLKSLRAIHVPGTLNRAADALSRQLLRPGEWRLHPESVQLIWARFGEAQIDLFASPENAHCQLFFSLTEGSLGTDALAHSWPRGMRKYAFPPVSLLAQFLCKVREDEEQVLLVAPLWPNRTWISELSLLATALPWRIPLREDLLSQGQGTIWHPRPDLWNLHVWSLDARKT</sequence>
<gene>
    <name evidence="2" type="primary">LOC141380667</name>
</gene>
<dbReference type="Proteomes" id="UP000000437">
    <property type="component" value="Chromosome 24"/>
</dbReference>
<evidence type="ECO:0000313" key="1">
    <source>
        <dbReference type="Proteomes" id="UP000000437"/>
    </source>
</evidence>
<dbReference type="RefSeq" id="XP_073796737.1">
    <property type="nucleotide sequence ID" value="XM_073940636.1"/>
</dbReference>
<evidence type="ECO:0000313" key="2">
    <source>
        <dbReference type="RefSeq" id="XP_073796737.1"/>
    </source>
</evidence>
<reference evidence="2" key="1">
    <citation type="submission" date="2025-08" db="UniProtKB">
        <authorList>
            <consortium name="RefSeq"/>
        </authorList>
    </citation>
    <scope>IDENTIFICATION</scope>
    <source>
        <strain evidence="2">Tuebingen</strain>
        <tissue evidence="2">Fibroblasts and whole tissue</tissue>
    </source>
</reference>
<protein>
    <submittedName>
        <fullName evidence="2">Uncharacterized protein</fullName>
    </submittedName>
</protein>
<name>A0AC58IR95_DANRE</name>
<keyword evidence="1" id="KW-1185">Reference proteome</keyword>
<organism evidence="1 2">
    <name type="scientific">Danio rerio</name>
    <name type="common">Zebrafish</name>
    <name type="synonym">Brachydanio rerio</name>
    <dbReference type="NCBI Taxonomy" id="7955"/>
    <lineage>
        <taxon>Eukaryota</taxon>
        <taxon>Metazoa</taxon>
        <taxon>Chordata</taxon>
        <taxon>Craniata</taxon>
        <taxon>Vertebrata</taxon>
        <taxon>Euteleostomi</taxon>
        <taxon>Actinopterygii</taxon>
        <taxon>Neopterygii</taxon>
        <taxon>Teleostei</taxon>
        <taxon>Ostariophysi</taxon>
        <taxon>Cypriniformes</taxon>
        <taxon>Danionidae</taxon>
        <taxon>Danioninae</taxon>
        <taxon>Danio</taxon>
    </lineage>
</organism>